<dbReference type="GO" id="GO:0055085">
    <property type="term" value="P:transmembrane transport"/>
    <property type="evidence" value="ECO:0007669"/>
    <property type="project" value="InterPro"/>
</dbReference>
<keyword evidence="6" id="KW-1185">Reference proteome</keyword>
<dbReference type="OrthoDB" id="6114763at2"/>
<evidence type="ECO:0000313" key="6">
    <source>
        <dbReference type="Proteomes" id="UP000018780"/>
    </source>
</evidence>
<accession>V9VU07</accession>
<evidence type="ECO:0000313" key="5">
    <source>
        <dbReference type="EMBL" id="AHD02236.1"/>
    </source>
</evidence>
<sequence length="350" mass="37989">MKLAKLANVALAISAAATFAHAGDAHRLTIASSHSAALPWVAPLSTRVVAEANDRLEAAGSQSRIDWTEAYGGSLYGYSDTLEAVGLGLTDIGWVGTFWEESKMPYQNVTYYTPFTTNDPSLQLNIFNRLHDELPFLNEAWEEENQVFLGGAAADTYHLLTTFPVNSIDDLRGRRILAPGPSGTWIAAAGAVPVSGALTTYYNQVETGVADGVLVILTGAYPLRLHEVAPHVTLIGLGANFIGGMSINRDSWDGLPDDVRQVLHDLGREYSAENGALLQQRYRDIVAKLDSDPKVTVSELPESERMRWAETLPDLAGDWAQDLPHGKKLLDAYMAAIAEAGETPLRNWAN</sequence>
<dbReference type="EMBL" id="CP006773">
    <property type="protein sequence ID" value="AHD02236.1"/>
    <property type="molecule type" value="Genomic_DNA"/>
</dbReference>
<dbReference type="AlphaFoldDB" id="V9VU07"/>
<dbReference type="RefSeq" id="WP_024091715.1">
    <property type="nucleotide sequence ID" value="NC_023135.1"/>
</dbReference>
<gene>
    <name evidence="5" type="ORF">METH_17795</name>
</gene>
<dbReference type="Pfam" id="PF03480">
    <property type="entry name" value="DctP"/>
    <property type="match status" value="1"/>
</dbReference>
<dbReference type="GO" id="GO:0042597">
    <property type="term" value="C:periplasmic space"/>
    <property type="evidence" value="ECO:0007669"/>
    <property type="project" value="UniProtKB-SubCell"/>
</dbReference>
<evidence type="ECO:0008006" key="7">
    <source>
        <dbReference type="Google" id="ProtNLM"/>
    </source>
</evidence>
<evidence type="ECO:0000256" key="1">
    <source>
        <dbReference type="ARBA" id="ARBA00004418"/>
    </source>
</evidence>
<proteinExistence type="predicted"/>
<name>V9VU07_9RHOB</name>
<evidence type="ECO:0000256" key="4">
    <source>
        <dbReference type="SAM" id="SignalP"/>
    </source>
</evidence>
<organism evidence="5 6">
    <name type="scientific">Leisingera methylohalidivorans DSM 14336</name>
    <dbReference type="NCBI Taxonomy" id="999552"/>
    <lineage>
        <taxon>Bacteria</taxon>
        <taxon>Pseudomonadati</taxon>
        <taxon>Pseudomonadota</taxon>
        <taxon>Alphaproteobacteria</taxon>
        <taxon>Rhodobacterales</taxon>
        <taxon>Roseobacteraceae</taxon>
        <taxon>Leisingera</taxon>
    </lineage>
</organism>
<protein>
    <recommendedName>
        <fullName evidence="7">C4-dicarboxylate ABC transporter substrate-binding protein</fullName>
    </recommendedName>
</protein>
<dbReference type="PATRIC" id="fig|999552.6.peg.3535"/>
<evidence type="ECO:0000256" key="3">
    <source>
        <dbReference type="ARBA" id="ARBA00022764"/>
    </source>
</evidence>
<dbReference type="KEGG" id="lmd:METH_17795"/>
<comment type="subcellular location">
    <subcellularLocation>
        <location evidence="1">Periplasm</location>
    </subcellularLocation>
</comment>
<keyword evidence="2 4" id="KW-0732">Signal</keyword>
<feature type="signal peptide" evidence="4">
    <location>
        <begin position="1"/>
        <end position="22"/>
    </location>
</feature>
<dbReference type="STRING" id="999552.METH_17795"/>
<dbReference type="InterPro" id="IPR038404">
    <property type="entry name" value="TRAP_DctP_sf"/>
</dbReference>
<dbReference type="NCBIfam" id="NF037995">
    <property type="entry name" value="TRAP_S1"/>
    <property type="match status" value="1"/>
</dbReference>
<dbReference type="PANTHER" id="PTHR33376">
    <property type="match status" value="1"/>
</dbReference>
<reference evidence="5 6" key="1">
    <citation type="submission" date="2013-09" db="EMBL/GenBank/DDBJ databases">
        <authorList>
            <consortium name="DOE Joint Genome Institute"/>
            <person name="Klenk H.-P."/>
            <person name="Huntemann M."/>
            <person name="Han J."/>
            <person name="Chen A."/>
            <person name="Kyrpides N."/>
            <person name="Mavromatis K."/>
            <person name="Markowitz V."/>
            <person name="Palaniappan K."/>
            <person name="Ivanova N."/>
            <person name="Schaumberg A."/>
            <person name="Pati A."/>
            <person name="Liolios K."/>
            <person name="Nordberg H.P."/>
            <person name="Cantor M.N."/>
            <person name="Hua S.X."/>
            <person name="Woyke T."/>
        </authorList>
    </citation>
    <scope>NUCLEOTIDE SEQUENCE [LARGE SCALE GENOMIC DNA]</scope>
    <source>
        <strain evidence="5 6">DSM 14336</strain>
    </source>
</reference>
<dbReference type="Proteomes" id="UP000018780">
    <property type="component" value="Chromosome"/>
</dbReference>
<dbReference type="InterPro" id="IPR018389">
    <property type="entry name" value="DctP_fam"/>
</dbReference>
<evidence type="ECO:0000256" key="2">
    <source>
        <dbReference type="ARBA" id="ARBA00022729"/>
    </source>
</evidence>
<dbReference type="PANTHER" id="PTHR33376:SF15">
    <property type="entry name" value="BLL6794 PROTEIN"/>
    <property type="match status" value="1"/>
</dbReference>
<dbReference type="Gene3D" id="3.40.190.170">
    <property type="entry name" value="Bacterial extracellular solute-binding protein, family 7"/>
    <property type="match status" value="1"/>
</dbReference>
<dbReference type="HOGENOM" id="CLU_036176_2_2_5"/>
<dbReference type="CDD" id="cd13666">
    <property type="entry name" value="PBP2_TRAP_DctP_like_1"/>
    <property type="match status" value="1"/>
</dbReference>
<keyword evidence="3" id="KW-0574">Periplasm</keyword>
<feature type="chain" id="PRO_5004782707" description="C4-dicarboxylate ABC transporter substrate-binding protein" evidence="4">
    <location>
        <begin position="23"/>
        <end position="350"/>
    </location>
</feature>